<dbReference type="GeneID" id="9753187"/>
<dbReference type="Proteomes" id="UP000006681">
    <property type="component" value="Chromosome"/>
</dbReference>
<dbReference type="RefSeq" id="WP_013337326.1">
    <property type="nucleotide sequence ID" value="NC_014537.1"/>
</dbReference>
<gene>
    <name evidence="1" type="ordered locus">Vdis_2233</name>
</gene>
<name>E1QQB4_VULDI</name>
<proteinExistence type="predicted"/>
<reference evidence="2" key="2">
    <citation type="journal article" date="2010" name="Stand. Genomic Sci.">
        <title>Complete genome sequence of Vulcanisaeta distributa type strain (IC-017T).</title>
        <authorList>
            <person name="Mavromatis K."/>
            <person name="Sikorski J."/>
            <person name="Pabst E."/>
            <person name="Teshima H."/>
            <person name="Lapidus A."/>
            <person name="Lucas S."/>
            <person name="Nolan M."/>
            <person name="Glavina Del Rio T."/>
            <person name="Cheng J."/>
            <person name="Bruce D."/>
            <person name="Goodwin L."/>
            <person name="Pitluck S."/>
            <person name="Liolios K."/>
            <person name="Ivanova N."/>
            <person name="Mikhailova N."/>
            <person name="Pati A."/>
            <person name="Chen A."/>
            <person name="Palaniappan K."/>
            <person name="Land M."/>
            <person name="Hauser L."/>
            <person name="Chang Y."/>
            <person name="Jeffries C."/>
            <person name="Rohde M."/>
            <person name="Spring S."/>
            <person name="Goker M."/>
            <person name="Wirth R."/>
            <person name="Woyke T."/>
            <person name="Bristow J."/>
            <person name="Eisen J."/>
            <person name="Markowitz V."/>
            <person name="Hugenholtz P."/>
            <person name="Klenk H."/>
            <person name="Kyrpides N."/>
        </authorList>
    </citation>
    <scope>NUCLEOTIDE SEQUENCE [LARGE SCALE GENOMIC DNA]</scope>
    <source>
        <strain evidence="2">DSM 14429 / JCM 11212 / NBRC 100878 / IC-017</strain>
    </source>
</reference>
<dbReference type="KEGG" id="vdi:Vdis_2233"/>
<dbReference type="eggNOG" id="arCOG11037">
    <property type="taxonomic scope" value="Archaea"/>
</dbReference>
<sequence length="631" mass="67909">MRSLVFLVAGIALLVIMGVSILHAQGISSSAGVNGNVSATGLVTSYYVHLIIAERWVEALNASGINSTAVVELINEAKYYANTGNYLEAIVTLNNAVNLAAQLMSARTNSTQTVINNYVSLTSAVNSTVINNLLSNETIANFTLRALSALSRSSNASYLVKMGVAILSSEERYLYPYVPPNALLGLNTAINVLNMAYNELMSAGLNSTIKQLSIIKTEIITISLLTPPSVRARMIPQVVMPYVVLLSENVSGTLNQLSILLNTTMPMPQQLTQCVGEVNETLVPLINGSLSEPEVYARANEFVNNYVTCLGQVRILINEANATRVVITRFINITRVLNGFGLSNLTPYILNQYLQCRSELINAFNNGNTTLIGQVLSQCESRVQGYEGEAYYAVWVMNLTRNYLTYVNSTIWGLARQHGISGATPMLCYVRLNSDIMGNITSILRAMLNGTITPMEAQALINEYLKNVINSTPSLAAGCLGITTAPHIYVPMGNWATAGPSVSGELSMGYNGNAELIINITNPTQESLYISGFSIGRLTCTFSNNIEVNADSQGTLKLGLSISDGVITGTSSLSGLGGVEVSQGTTVSCTGRSVIMYMPALSGRLYLSNGLWIPFFIMINGGTNTMINYGW</sequence>
<protein>
    <submittedName>
        <fullName evidence="1">Uncharacterized protein</fullName>
    </submittedName>
</protein>
<evidence type="ECO:0000313" key="1">
    <source>
        <dbReference type="EMBL" id="ADN51601.1"/>
    </source>
</evidence>
<dbReference type="EMBL" id="CP002100">
    <property type="protein sequence ID" value="ADN51601.1"/>
    <property type="molecule type" value="Genomic_DNA"/>
</dbReference>
<dbReference type="OrthoDB" id="28806at2157"/>
<evidence type="ECO:0000313" key="2">
    <source>
        <dbReference type="Proteomes" id="UP000006681"/>
    </source>
</evidence>
<reference evidence="1 2" key="1">
    <citation type="journal article" date="2010" name="Stand. Genomic Sci.">
        <title>Complete genome sequence of Vulcanisaeta distributa type strain (IC-017).</title>
        <authorList>
            <person name="Mavromatis K."/>
            <person name="Sikorski J."/>
            <person name="Pabst E."/>
            <person name="Teshima H."/>
            <person name="Lapidus A."/>
            <person name="Lucas S."/>
            <person name="Nolan M."/>
            <person name="Glavina Del Rio T."/>
            <person name="Cheng J.F."/>
            <person name="Bruce D."/>
            <person name="Goodwin L."/>
            <person name="Pitluck S."/>
            <person name="Liolios K."/>
            <person name="Ivanova N."/>
            <person name="Mikhailova N."/>
            <person name="Pati A."/>
            <person name="Chen A."/>
            <person name="Palaniappan K."/>
            <person name="Land M."/>
            <person name="Hauser L."/>
            <person name="Chang Y.J."/>
            <person name="Jeffries C.D."/>
            <person name="Rohde M."/>
            <person name="Spring S."/>
            <person name="Goker M."/>
            <person name="Wirth R."/>
            <person name="Woyke T."/>
            <person name="Bristow J."/>
            <person name="Eisen J.A."/>
            <person name="Markowitz V."/>
            <person name="Hugenholtz P."/>
            <person name="Klenk H.P."/>
            <person name="Kyrpides N.C."/>
        </authorList>
    </citation>
    <scope>NUCLEOTIDE SEQUENCE [LARGE SCALE GENOMIC DNA]</scope>
    <source>
        <strain evidence="2">DSM 14429 / JCM 11212 / NBRC 100878 / IC-017</strain>
    </source>
</reference>
<keyword evidence="2" id="KW-1185">Reference proteome</keyword>
<accession>E1QQB4</accession>
<organism evidence="1 2">
    <name type="scientific">Vulcanisaeta distributa (strain DSM 14429 / JCM 11212 / NBRC 100878 / IC-017)</name>
    <dbReference type="NCBI Taxonomy" id="572478"/>
    <lineage>
        <taxon>Archaea</taxon>
        <taxon>Thermoproteota</taxon>
        <taxon>Thermoprotei</taxon>
        <taxon>Thermoproteales</taxon>
        <taxon>Thermoproteaceae</taxon>
        <taxon>Vulcanisaeta</taxon>
    </lineage>
</organism>
<dbReference type="HOGENOM" id="CLU_433220_0_0_2"/>
<dbReference type="AlphaFoldDB" id="E1QQB4"/>